<evidence type="ECO:0000313" key="2">
    <source>
        <dbReference type="Proteomes" id="UP000271098"/>
    </source>
</evidence>
<evidence type="ECO:0000313" key="1">
    <source>
        <dbReference type="EMBL" id="VDN22962.1"/>
    </source>
</evidence>
<organism evidence="3">
    <name type="scientific">Gongylonema pulchrum</name>
    <dbReference type="NCBI Taxonomy" id="637853"/>
    <lineage>
        <taxon>Eukaryota</taxon>
        <taxon>Metazoa</taxon>
        <taxon>Ecdysozoa</taxon>
        <taxon>Nematoda</taxon>
        <taxon>Chromadorea</taxon>
        <taxon>Rhabditida</taxon>
        <taxon>Spirurina</taxon>
        <taxon>Spiruromorpha</taxon>
        <taxon>Spiruroidea</taxon>
        <taxon>Gongylonematidae</taxon>
        <taxon>Gongylonema</taxon>
    </lineage>
</organism>
<dbReference type="WBParaSite" id="GPUH_0001379101-mRNA-1">
    <property type="protein sequence ID" value="GPUH_0001379101-mRNA-1"/>
    <property type="gene ID" value="GPUH_0001379101"/>
</dbReference>
<name>A0A183DYI5_9BILA</name>
<gene>
    <name evidence="1" type="ORF">GPUH_LOCUS13776</name>
</gene>
<protein>
    <submittedName>
        <fullName evidence="1 3">Uncharacterized protein</fullName>
    </submittedName>
</protein>
<accession>A0A183DYI5</accession>
<dbReference type="AlphaFoldDB" id="A0A183DYI5"/>
<proteinExistence type="predicted"/>
<dbReference type="EMBL" id="UYRT01080553">
    <property type="protein sequence ID" value="VDN22962.1"/>
    <property type="molecule type" value="Genomic_DNA"/>
</dbReference>
<dbReference type="Proteomes" id="UP000271098">
    <property type="component" value="Unassembled WGS sequence"/>
</dbReference>
<sequence>MREFEDADDGLQNPESATYSLPSYTYAHRFDDVLRNGRFSHLLLKKIRQKNANQKGTAAQAVTFSFINRLLVTNALL</sequence>
<reference evidence="1 2" key="2">
    <citation type="submission" date="2018-11" db="EMBL/GenBank/DDBJ databases">
        <authorList>
            <consortium name="Pathogen Informatics"/>
        </authorList>
    </citation>
    <scope>NUCLEOTIDE SEQUENCE [LARGE SCALE GENOMIC DNA]</scope>
</reference>
<keyword evidence="2" id="KW-1185">Reference proteome</keyword>
<evidence type="ECO:0000313" key="3">
    <source>
        <dbReference type="WBParaSite" id="GPUH_0001379101-mRNA-1"/>
    </source>
</evidence>
<reference evidence="3" key="1">
    <citation type="submission" date="2016-06" db="UniProtKB">
        <authorList>
            <consortium name="WormBaseParasite"/>
        </authorList>
    </citation>
    <scope>IDENTIFICATION</scope>
</reference>